<dbReference type="PANTHER" id="PTHR43108">
    <property type="entry name" value="N-ACETYLGLUCOSAMINE-6-SULFATASE FAMILY MEMBER"/>
    <property type="match status" value="1"/>
</dbReference>
<dbReference type="PIRSF" id="PIRSF036666">
    <property type="entry name" value="G6S"/>
    <property type="match status" value="1"/>
</dbReference>
<dbReference type="SUPFAM" id="SSF53649">
    <property type="entry name" value="Alkaline phosphatase-like"/>
    <property type="match status" value="1"/>
</dbReference>
<dbReference type="InterPro" id="IPR000917">
    <property type="entry name" value="Sulfatase_N"/>
</dbReference>
<evidence type="ECO:0000256" key="1">
    <source>
        <dbReference type="ARBA" id="ARBA00001913"/>
    </source>
</evidence>
<comment type="cofactor">
    <cofactor evidence="1">
        <name>Ca(2+)</name>
        <dbReference type="ChEBI" id="CHEBI:29108"/>
    </cofactor>
</comment>
<dbReference type="CDD" id="cd16147">
    <property type="entry name" value="G6S"/>
    <property type="match status" value="1"/>
</dbReference>
<dbReference type="Gene3D" id="3.40.720.10">
    <property type="entry name" value="Alkaline Phosphatase, subunit A"/>
    <property type="match status" value="1"/>
</dbReference>
<evidence type="ECO:0000259" key="5">
    <source>
        <dbReference type="Pfam" id="PF00884"/>
    </source>
</evidence>
<dbReference type="PANTHER" id="PTHR43108:SF8">
    <property type="entry name" value="SD21168P"/>
    <property type="match status" value="1"/>
</dbReference>
<feature type="chain" id="PRO_5041905845" description="Sulfatase N-terminal domain-containing protein" evidence="4">
    <location>
        <begin position="19"/>
        <end position="502"/>
    </location>
</feature>
<gene>
    <name evidence="6" type="ORF">KR093_006033</name>
</gene>
<evidence type="ECO:0000256" key="3">
    <source>
        <dbReference type="PIRSR" id="PIRSR036666-50"/>
    </source>
</evidence>
<sequence>IISLLNFILRITWLFSYAQDSTSPPNIILILSDDQDVELHGLHPLQQTMQFFNMHGSRFTRAFTSTPICCPSRASLLSGQYAHNHKTYNNSLNGGCNGQLWREQFEPQALPVLLQKNNYQTFFGGKYLNQYKGTAVPPGWNEFYGLHGNSRYYNYTLRENEKNVSYTDTYLTDLLITRAAEFLRRTVRKEPAGKQPFFVMIAPPAAHEPFTPAPRHAGSFADVSALRTPSFNAPDRAKHWLVGSSQHLSQATIFTIDEYFQKRWEALLSVDEMVTSLVTILNETQCLANTYIIYTSDNGYHLGQFAQPFDKRQPYETDIKVPLLIMGPDVPKSQLIQIPVRLLDLAPTILEWAGISVPDYMDGYSFKKELNGAYKNKTLDVINHERTLILLIEYWGEGNDDTYNPLCPGQRHDHLAQCTPAVECRCQDAWNNTYACIRDFRFNLDRIFCEFLDNDHFEEAYDLAEDPYQLKNIVNDLFPIEKATYRILLKKLVKCAGKECSD</sequence>
<organism evidence="6 7">
    <name type="scientific">Drosophila rubida</name>
    <dbReference type="NCBI Taxonomy" id="30044"/>
    <lineage>
        <taxon>Eukaryota</taxon>
        <taxon>Metazoa</taxon>
        <taxon>Ecdysozoa</taxon>
        <taxon>Arthropoda</taxon>
        <taxon>Hexapoda</taxon>
        <taxon>Insecta</taxon>
        <taxon>Pterygota</taxon>
        <taxon>Neoptera</taxon>
        <taxon>Endopterygota</taxon>
        <taxon>Diptera</taxon>
        <taxon>Brachycera</taxon>
        <taxon>Muscomorpha</taxon>
        <taxon>Ephydroidea</taxon>
        <taxon>Drosophilidae</taxon>
        <taxon>Drosophila</taxon>
    </lineage>
</organism>
<dbReference type="GO" id="GO:0005539">
    <property type="term" value="F:glycosaminoglycan binding"/>
    <property type="evidence" value="ECO:0007669"/>
    <property type="project" value="TreeGrafter"/>
</dbReference>
<feature type="domain" description="Sulfatase N-terminal" evidence="5">
    <location>
        <begin position="25"/>
        <end position="355"/>
    </location>
</feature>
<protein>
    <recommendedName>
        <fullName evidence="5">Sulfatase N-terminal domain-containing protein</fullName>
    </recommendedName>
</protein>
<dbReference type="InterPro" id="IPR012251">
    <property type="entry name" value="GlcNAc_6-SO4ase"/>
</dbReference>
<dbReference type="GO" id="GO:0008449">
    <property type="term" value="F:N-acetylglucosamine-6-sulfatase activity"/>
    <property type="evidence" value="ECO:0007669"/>
    <property type="project" value="InterPro"/>
</dbReference>
<dbReference type="AlphaFoldDB" id="A0AAD4PP84"/>
<keyword evidence="4" id="KW-0732">Signal</keyword>
<evidence type="ECO:0000256" key="2">
    <source>
        <dbReference type="ARBA" id="ARBA00008779"/>
    </source>
</evidence>
<dbReference type="EMBL" id="JAJJHW010000269">
    <property type="protein sequence ID" value="KAH8385796.1"/>
    <property type="molecule type" value="Genomic_DNA"/>
</dbReference>
<reference evidence="6" key="1">
    <citation type="journal article" date="2021" name="Mol. Ecol. Resour.">
        <title>Phylogenomic analyses of the genus Drosophila reveals genomic signals of climate adaptation.</title>
        <authorList>
            <person name="Li F."/>
            <person name="Rane R.V."/>
            <person name="Luria V."/>
            <person name="Xiong Z."/>
            <person name="Chen J."/>
            <person name="Li Z."/>
            <person name="Catullo R.A."/>
            <person name="Griffin P.C."/>
            <person name="Schiffer M."/>
            <person name="Pearce S."/>
            <person name="Lee S.F."/>
            <person name="McElroy K."/>
            <person name="Stocker A."/>
            <person name="Shirriffs J."/>
            <person name="Cockerell F."/>
            <person name="Coppin C."/>
            <person name="Sgro C.M."/>
            <person name="Karger A."/>
            <person name="Cain J.W."/>
            <person name="Weber J.A."/>
            <person name="Santpere G."/>
            <person name="Kirschner M.W."/>
            <person name="Hoffmann A.A."/>
            <person name="Oakeshott J.G."/>
            <person name="Zhang G."/>
        </authorList>
    </citation>
    <scope>NUCLEOTIDE SEQUENCE</scope>
    <source>
        <strain evidence="6">BGI-SZ-2011g</strain>
    </source>
</reference>
<comment type="caution">
    <text evidence="6">The sequence shown here is derived from an EMBL/GenBank/DDBJ whole genome shotgun (WGS) entry which is preliminary data.</text>
</comment>
<comment type="PTM">
    <text evidence="3">The conversion to 3-oxoalanine (also known as C-formylglycine, FGly), of a serine or cysteine residue in prokaryotes and of a cysteine residue in eukaryotes, is critical for catalytic activity.</text>
</comment>
<name>A0AAD4PP84_9MUSC</name>
<comment type="similarity">
    <text evidence="2">Belongs to the sulfatase family.</text>
</comment>
<feature type="modified residue" description="3-oxoalanine (Cys)" evidence="3">
    <location>
        <position position="69"/>
    </location>
</feature>
<accession>A0AAD4PP84</accession>
<keyword evidence="7" id="KW-1185">Reference proteome</keyword>
<feature type="signal peptide" evidence="4">
    <location>
        <begin position="1"/>
        <end position="18"/>
    </location>
</feature>
<evidence type="ECO:0000256" key="4">
    <source>
        <dbReference type="SAM" id="SignalP"/>
    </source>
</evidence>
<dbReference type="Pfam" id="PF00884">
    <property type="entry name" value="Sulfatase"/>
    <property type="match status" value="1"/>
</dbReference>
<dbReference type="InterPro" id="IPR017850">
    <property type="entry name" value="Alkaline_phosphatase_core_sf"/>
</dbReference>
<proteinExistence type="inferred from homology"/>
<evidence type="ECO:0000313" key="6">
    <source>
        <dbReference type="EMBL" id="KAH8385796.1"/>
    </source>
</evidence>
<dbReference type="Proteomes" id="UP001200034">
    <property type="component" value="Unassembled WGS sequence"/>
</dbReference>
<evidence type="ECO:0000313" key="7">
    <source>
        <dbReference type="Proteomes" id="UP001200034"/>
    </source>
</evidence>
<dbReference type="GO" id="GO:0030203">
    <property type="term" value="P:glycosaminoglycan metabolic process"/>
    <property type="evidence" value="ECO:0007669"/>
    <property type="project" value="InterPro"/>
</dbReference>
<feature type="non-terminal residue" evidence="6">
    <location>
        <position position="502"/>
    </location>
</feature>